<comment type="caution">
    <text evidence="6">The sequence shown here is derived from an EMBL/GenBank/DDBJ whole genome shotgun (WGS) entry which is preliminary data.</text>
</comment>
<dbReference type="EMBL" id="CALNXJ010000027">
    <property type="protein sequence ID" value="CAH3132787.1"/>
    <property type="molecule type" value="Genomic_DNA"/>
</dbReference>
<feature type="domain" description="IRG-type G" evidence="5">
    <location>
        <begin position="41"/>
        <end position="227"/>
    </location>
</feature>
<dbReference type="InterPro" id="IPR027417">
    <property type="entry name" value="P-loop_NTPase"/>
</dbReference>
<gene>
    <name evidence="6" type="ORF">PMEA_00015194</name>
</gene>
<dbReference type="PANTHER" id="PTHR32341">
    <property type="entry name" value="INTERFERON-INDUCIBLE GTPASE"/>
    <property type="match status" value="1"/>
</dbReference>
<keyword evidence="2" id="KW-0547">Nucleotide-binding</keyword>
<evidence type="ECO:0000313" key="7">
    <source>
        <dbReference type="Proteomes" id="UP001159428"/>
    </source>
</evidence>
<dbReference type="Gene3D" id="3.40.50.300">
    <property type="entry name" value="P-loop containing nucleotide triphosphate hydrolases"/>
    <property type="match status" value="1"/>
</dbReference>
<name>A0AAU9X0C1_9CNID</name>
<evidence type="ECO:0000256" key="1">
    <source>
        <dbReference type="ARBA" id="ARBA00005429"/>
    </source>
</evidence>
<dbReference type="InterPro" id="IPR030385">
    <property type="entry name" value="G_IRG_dom"/>
</dbReference>
<dbReference type="SUPFAM" id="SSF52540">
    <property type="entry name" value="P-loop containing nucleoside triphosphate hydrolases"/>
    <property type="match status" value="1"/>
</dbReference>
<dbReference type="AlphaFoldDB" id="A0AAU9X0C1"/>
<reference evidence="6 7" key="1">
    <citation type="submission" date="2022-05" db="EMBL/GenBank/DDBJ databases">
        <authorList>
            <consortium name="Genoscope - CEA"/>
            <person name="William W."/>
        </authorList>
    </citation>
    <scope>NUCLEOTIDE SEQUENCE [LARGE SCALE GENOMIC DNA]</scope>
</reference>
<keyword evidence="7" id="KW-1185">Reference proteome</keyword>
<dbReference type="FunFam" id="3.40.50.300:FF:000541">
    <property type="entry name" value="Immunity related GTPase M"/>
    <property type="match status" value="1"/>
</dbReference>
<dbReference type="PROSITE" id="PS51716">
    <property type="entry name" value="G_IRG"/>
    <property type="match status" value="1"/>
</dbReference>
<keyword evidence="3" id="KW-0378">Hydrolase</keyword>
<evidence type="ECO:0000256" key="2">
    <source>
        <dbReference type="ARBA" id="ARBA00022741"/>
    </source>
</evidence>
<dbReference type="PANTHER" id="PTHR32341:SF10">
    <property type="entry name" value="INTERFERON-INDUCIBLE GTPASE 5"/>
    <property type="match status" value="1"/>
</dbReference>
<evidence type="ECO:0000259" key="5">
    <source>
        <dbReference type="PROSITE" id="PS51716"/>
    </source>
</evidence>
<evidence type="ECO:0000256" key="3">
    <source>
        <dbReference type="ARBA" id="ARBA00022801"/>
    </source>
</evidence>
<protein>
    <recommendedName>
        <fullName evidence="5">IRG-type G domain-containing protein</fullName>
    </recommendedName>
</protein>
<dbReference type="InterPro" id="IPR051515">
    <property type="entry name" value="IRG"/>
</dbReference>
<dbReference type="Pfam" id="PF05049">
    <property type="entry name" value="IIGP"/>
    <property type="match status" value="1"/>
</dbReference>
<dbReference type="GO" id="GO:0016787">
    <property type="term" value="F:hydrolase activity"/>
    <property type="evidence" value="ECO:0007669"/>
    <property type="project" value="UniProtKB-KW"/>
</dbReference>
<dbReference type="InterPro" id="IPR007743">
    <property type="entry name" value="Immunity-related_GTPase-like"/>
</dbReference>
<sequence length="399" mass="44858">MDDFKSWGMLSAEELRDYVEQNGVSRVAEYVTSKLDAWKNVVIQFAVCGVSGAGKSTFINRIRGLEDIDTGAAEVDVTECTKEPKCYDHPSNPKIKFWDLPGITNPFYKGDLEEYCKNVPLDEYDTYLIFAKDRLTADDLKLAERIRSTGKKFFFIRARIDQDVENAKRSRKHLFDEDATLNKIRKSISQNLIERGLLNDEKEIFLISNHFPTKYQFDELTQAILAILPQRQRESLILTIDNALILSKNTLKEKVKVLKERIKFVATASAFAATVPIPGVSISADIAMIQSEINFYISQLGLSQEGSNRFSLLVSNTQTQIKALSAVLGSTMQISGLLAAYATESVVKEFSRYIPIIGTAIGSSLSFGATYYLLTKWLGEMEEIALKALEETLENVRSH</sequence>
<proteinExistence type="inferred from homology"/>
<organism evidence="6 7">
    <name type="scientific">Pocillopora meandrina</name>
    <dbReference type="NCBI Taxonomy" id="46732"/>
    <lineage>
        <taxon>Eukaryota</taxon>
        <taxon>Metazoa</taxon>
        <taxon>Cnidaria</taxon>
        <taxon>Anthozoa</taxon>
        <taxon>Hexacorallia</taxon>
        <taxon>Scleractinia</taxon>
        <taxon>Astrocoeniina</taxon>
        <taxon>Pocilloporidae</taxon>
        <taxon>Pocillopora</taxon>
    </lineage>
</organism>
<comment type="similarity">
    <text evidence="1">Belongs to the TRAFAC class dynamin-like GTPase superfamily. IRG family.</text>
</comment>
<evidence type="ECO:0000313" key="6">
    <source>
        <dbReference type="EMBL" id="CAH3132787.1"/>
    </source>
</evidence>
<dbReference type="Proteomes" id="UP001159428">
    <property type="component" value="Unassembled WGS sequence"/>
</dbReference>
<accession>A0AAU9X0C1</accession>
<evidence type="ECO:0000256" key="4">
    <source>
        <dbReference type="ARBA" id="ARBA00023134"/>
    </source>
</evidence>
<dbReference type="GO" id="GO:0016020">
    <property type="term" value="C:membrane"/>
    <property type="evidence" value="ECO:0007669"/>
    <property type="project" value="InterPro"/>
</dbReference>
<dbReference type="GO" id="GO:0005525">
    <property type="term" value="F:GTP binding"/>
    <property type="evidence" value="ECO:0007669"/>
    <property type="project" value="UniProtKB-KW"/>
</dbReference>
<keyword evidence="4" id="KW-0342">GTP-binding</keyword>